<reference evidence="1" key="1">
    <citation type="journal article" date="2023" name="G3 (Bethesda)">
        <title>A reference genome for the long-term kleptoplast-retaining sea slug Elysia crispata morphotype clarki.</title>
        <authorList>
            <person name="Eastman K.E."/>
            <person name="Pendleton A.L."/>
            <person name="Shaikh M.A."/>
            <person name="Suttiyut T."/>
            <person name="Ogas R."/>
            <person name="Tomko P."/>
            <person name="Gavelis G."/>
            <person name="Widhalm J.R."/>
            <person name="Wisecaver J.H."/>
        </authorList>
    </citation>
    <scope>NUCLEOTIDE SEQUENCE</scope>
    <source>
        <strain evidence="1">ECLA1</strain>
    </source>
</reference>
<sequence length="82" mass="9093">MIVALRENPNVLQASGTFINDQRKSATAHVTIQAADDGTMGSTEIVERDFVKKNVTSSRPQYHLSFSQSPILGQNTYLLNNR</sequence>
<proteinExistence type="predicted"/>
<keyword evidence="2" id="KW-1185">Reference proteome</keyword>
<gene>
    <name evidence="1" type="ORF">RRG08_007862</name>
</gene>
<organism evidence="1 2">
    <name type="scientific">Elysia crispata</name>
    <name type="common">lettuce slug</name>
    <dbReference type="NCBI Taxonomy" id="231223"/>
    <lineage>
        <taxon>Eukaryota</taxon>
        <taxon>Metazoa</taxon>
        <taxon>Spiralia</taxon>
        <taxon>Lophotrochozoa</taxon>
        <taxon>Mollusca</taxon>
        <taxon>Gastropoda</taxon>
        <taxon>Heterobranchia</taxon>
        <taxon>Euthyneura</taxon>
        <taxon>Panpulmonata</taxon>
        <taxon>Sacoglossa</taxon>
        <taxon>Placobranchoidea</taxon>
        <taxon>Plakobranchidae</taxon>
        <taxon>Elysia</taxon>
    </lineage>
</organism>
<dbReference type="Proteomes" id="UP001283361">
    <property type="component" value="Unassembled WGS sequence"/>
</dbReference>
<evidence type="ECO:0000313" key="2">
    <source>
        <dbReference type="Proteomes" id="UP001283361"/>
    </source>
</evidence>
<dbReference type="EMBL" id="JAWDGP010007407">
    <property type="protein sequence ID" value="KAK3720240.1"/>
    <property type="molecule type" value="Genomic_DNA"/>
</dbReference>
<evidence type="ECO:0000313" key="1">
    <source>
        <dbReference type="EMBL" id="KAK3720240.1"/>
    </source>
</evidence>
<comment type="caution">
    <text evidence="1">The sequence shown here is derived from an EMBL/GenBank/DDBJ whole genome shotgun (WGS) entry which is preliminary data.</text>
</comment>
<accession>A0AAE0XWE8</accession>
<protein>
    <submittedName>
        <fullName evidence="1">Uncharacterized protein</fullName>
    </submittedName>
</protein>
<dbReference type="AlphaFoldDB" id="A0AAE0XWE8"/>
<name>A0AAE0XWE8_9GAST</name>